<dbReference type="SMART" id="SM00846">
    <property type="entry name" value="Gp_dh_N"/>
    <property type="match status" value="1"/>
</dbReference>
<feature type="domain" description="Glyceraldehyde 3-phosphate dehydrogenase NAD(P) binding" evidence="2">
    <location>
        <begin position="3"/>
        <end position="158"/>
    </location>
</feature>
<keyword evidence="1 3" id="KW-0560">Oxidoreductase</keyword>
<dbReference type="Gene3D" id="3.30.360.10">
    <property type="entry name" value="Dihydrodipicolinate Reductase, domain 2"/>
    <property type="match status" value="1"/>
</dbReference>
<dbReference type="InterPro" id="IPR020831">
    <property type="entry name" value="GlycerAld/Erythrose_P_DH"/>
</dbReference>
<dbReference type="PANTHER" id="PTHR43148">
    <property type="entry name" value="GLYCERALDEHYDE-3-PHOSPHATE DEHYDROGENASE 2"/>
    <property type="match status" value="1"/>
</dbReference>
<dbReference type="PIRSF" id="PIRSF000149">
    <property type="entry name" value="GAP_DH"/>
    <property type="match status" value="1"/>
</dbReference>
<sequence length="346" mass="37413">MAYRIAINGYGRIGRCVLRALVERARSGGTPALEVVAINELGDLDTIAYLTRFDTTHGRFPGEVTARDGELVVDGRPIRVFSEPEASRLPWRELDVDLVLECSGQPGERDSAGAHIDAGARRLLFSHPAGSDIDATIIRGINDDTLAPAHRIVSAASCTTNCVVPILTVLDEALGVEHGVTTTLHSAMNDQPVIDAYHRTNLRLTRSAMQSMVPVDTGLARGIGRLMPHLAGRFESLHVRVPTINVSAMDMAVQVRDETTAEAVNELLASAAGGRLEGLIGINREPVASMDFNHDPRSGIVDATQTRVANGRMIKLLAWFDNEWGFASRMLDIAEALARLDTPDRG</sequence>
<dbReference type="EC" id="1.2.1.72" evidence="3"/>
<dbReference type="InterPro" id="IPR036291">
    <property type="entry name" value="NAD(P)-bd_dom_sf"/>
</dbReference>
<accession>A0A5B8R9K5</accession>
<dbReference type="SUPFAM" id="SSF51735">
    <property type="entry name" value="NAD(P)-binding Rossmann-fold domains"/>
    <property type="match status" value="1"/>
</dbReference>
<dbReference type="EMBL" id="MN079113">
    <property type="protein sequence ID" value="QEA05859.1"/>
    <property type="molecule type" value="Genomic_DNA"/>
</dbReference>
<gene>
    <name evidence="3" type="primary">epd</name>
    <name evidence="3" type="ORF">KBTEX_02187</name>
</gene>
<dbReference type="AlphaFoldDB" id="A0A5B8R9K5"/>
<name>A0A5B8R9K5_9ZZZZ</name>
<dbReference type="Pfam" id="PF00044">
    <property type="entry name" value="Gp_dh_N"/>
    <property type="match status" value="1"/>
</dbReference>
<dbReference type="SUPFAM" id="SSF55347">
    <property type="entry name" value="Glyceraldehyde-3-phosphate dehydrogenase-like, C-terminal domain"/>
    <property type="match status" value="1"/>
</dbReference>
<dbReference type="Pfam" id="PF02800">
    <property type="entry name" value="Gp_dh_C"/>
    <property type="match status" value="1"/>
</dbReference>
<dbReference type="InterPro" id="IPR020829">
    <property type="entry name" value="GlycerAld_3-P_DH_cat"/>
</dbReference>
<dbReference type="Gene3D" id="3.40.50.720">
    <property type="entry name" value="NAD(P)-binding Rossmann-like Domain"/>
    <property type="match status" value="1"/>
</dbReference>
<dbReference type="GO" id="GO:0051287">
    <property type="term" value="F:NAD binding"/>
    <property type="evidence" value="ECO:0007669"/>
    <property type="project" value="InterPro"/>
</dbReference>
<dbReference type="PRINTS" id="PR00078">
    <property type="entry name" value="G3PDHDRGNASE"/>
</dbReference>
<organism evidence="3">
    <name type="scientific">uncultured organism</name>
    <dbReference type="NCBI Taxonomy" id="155900"/>
    <lineage>
        <taxon>unclassified sequences</taxon>
        <taxon>environmental samples</taxon>
    </lineage>
</organism>
<reference evidence="3" key="1">
    <citation type="submission" date="2019-06" db="EMBL/GenBank/DDBJ databases">
        <authorList>
            <person name="Murdoch R.W."/>
            <person name="Fathepure B."/>
        </authorList>
    </citation>
    <scope>NUCLEOTIDE SEQUENCE</scope>
</reference>
<protein>
    <submittedName>
        <fullName evidence="3">D-erythrose-4-phosphate dehydrogenase</fullName>
        <ecNumber evidence="3">1.2.1.72</ecNumber>
    </submittedName>
</protein>
<evidence type="ECO:0000256" key="1">
    <source>
        <dbReference type="ARBA" id="ARBA00023002"/>
    </source>
</evidence>
<proteinExistence type="predicted"/>
<dbReference type="FunFam" id="3.40.50.720:FF:000001">
    <property type="entry name" value="Glyceraldehyde-3-phosphate dehydrogenase"/>
    <property type="match status" value="1"/>
</dbReference>
<evidence type="ECO:0000313" key="3">
    <source>
        <dbReference type="EMBL" id="QEA05859.1"/>
    </source>
</evidence>
<evidence type="ECO:0000259" key="2">
    <source>
        <dbReference type="SMART" id="SM00846"/>
    </source>
</evidence>
<dbReference type="GO" id="GO:0048001">
    <property type="term" value="F:erythrose-4-phosphate dehydrogenase activity"/>
    <property type="evidence" value="ECO:0007669"/>
    <property type="project" value="UniProtKB-EC"/>
</dbReference>
<dbReference type="InterPro" id="IPR020828">
    <property type="entry name" value="GlycerAld_3-P_DH_NAD(P)-bd"/>
</dbReference>